<gene>
    <name evidence="1" type="ORF">QO033_13080</name>
</gene>
<proteinExistence type="predicted"/>
<accession>A0ABT7F1X7</accession>
<dbReference type="RefSeq" id="WP_284481427.1">
    <property type="nucleotide sequence ID" value="NZ_JASNJD010000009.1"/>
</dbReference>
<keyword evidence="2" id="KW-1185">Reference proteome</keyword>
<dbReference type="EMBL" id="JASNJD010000009">
    <property type="protein sequence ID" value="MDK3018611.1"/>
    <property type="molecule type" value="Genomic_DNA"/>
</dbReference>
<dbReference type="Proteomes" id="UP001243757">
    <property type="component" value="Unassembled WGS sequence"/>
</dbReference>
<evidence type="ECO:0000313" key="2">
    <source>
        <dbReference type="Proteomes" id="UP001243757"/>
    </source>
</evidence>
<sequence length="46" mass="4322">MAPCTTAPFSSDPFAIFGGAGLSPGARLGHGAIVNAGAVAGGRVPP</sequence>
<organism evidence="1 2">
    <name type="scientific">Pseudodonghicola flavimaris</name>
    <dbReference type="NCBI Taxonomy" id="3050036"/>
    <lineage>
        <taxon>Bacteria</taxon>
        <taxon>Pseudomonadati</taxon>
        <taxon>Pseudomonadota</taxon>
        <taxon>Alphaproteobacteria</taxon>
        <taxon>Rhodobacterales</taxon>
        <taxon>Paracoccaceae</taxon>
        <taxon>Pseudodonghicola</taxon>
    </lineage>
</organism>
<name>A0ABT7F1X7_9RHOB</name>
<reference evidence="1 2" key="1">
    <citation type="submission" date="2023-05" db="EMBL/GenBank/DDBJ databases">
        <title>Pseudodonghicola sp. nov.</title>
        <authorList>
            <person name="Huang J."/>
        </authorList>
    </citation>
    <scope>NUCLEOTIDE SEQUENCE [LARGE SCALE GENOMIC DNA]</scope>
    <source>
        <strain evidence="1 2">IC7</strain>
    </source>
</reference>
<evidence type="ECO:0000313" key="1">
    <source>
        <dbReference type="EMBL" id="MDK3018611.1"/>
    </source>
</evidence>
<protein>
    <submittedName>
        <fullName evidence="1">Uncharacterized protein</fullName>
    </submittedName>
</protein>
<dbReference type="InterPro" id="IPR011004">
    <property type="entry name" value="Trimer_LpxA-like_sf"/>
</dbReference>
<comment type="caution">
    <text evidence="1">The sequence shown here is derived from an EMBL/GenBank/DDBJ whole genome shotgun (WGS) entry which is preliminary data.</text>
</comment>
<dbReference type="SUPFAM" id="SSF51161">
    <property type="entry name" value="Trimeric LpxA-like enzymes"/>
    <property type="match status" value="1"/>
</dbReference>